<accession>A0A9P1M8D6</accession>
<dbReference type="EMBL" id="CALLCH030000003">
    <property type="protein sequence ID" value="CAI4212082.1"/>
    <property type="molecule type" value="Genomic_DNA"/>
</dbReference>
<evidence type="ECO:0000313" key="2">
    <source>
        <dbReference type="Proteomes" id="UP000838763"/>
    </source>
</evidence>
<dbReference type="AlphaFoldDB" id="A0A9P1M8D6"/>
<reference evidence="1" key="1">
    <citation type="submission" date="2022-11" db="EMBL/GenBank/DDBJ databases">
        <authorList>
            <person name="Scott C."/>
            <person name="Bruce N."/>
        </authorList>
    </citation>
    <scope>NUCLEOTIDE SEQUENCE</scope>
</reference>
<name>A0A9P1M8D6_9PEZI</name>
<protein>
    <submittedName>
        <fullName evidence="1">Uncharacterized protein</fullName>
    </submittedName>
</protein>
<dbReference type="Proteomes" id="UP000838763">
    <property type="component" value="Unassembled WGS sequence"/>
</dbReference>
<organism evidence="1 2">
    <name type="scientific">Parascedosporium putredinis</name>
    <dbReference type="NCBI Taxonomy" id="1442378"/>
    <lineage>
        <taxon>Eukaryota</taxon>
        <taxon>Fungi</taxon>
        <taxon>Dikarya</taxon>
        <taxon>Ascomycota</taxon>
        <taxon>Pezizomycotina</taxon>
        <taxon>Sordariomycetes</taxon>
        <taxon>Hypocreomycetidae</taxon>
        <taxon>Microascales</taxon>
        <taxon>Microascaceae</taxon>
        <taxon>Parascedosporium</taxon>
    </lineage>
</organism>
<gene>
    <name evidence="1" type="ORF">PPNO1_LOCUS1852</name>
</gene>
<sequence length="167" mass="17200">MQIRPAALHAYAAGRHHLTNQIVSLDSTGCDLEACAVGSEVYDGSDFGEELQRAVWLNPFKLISRSSTHQAPSVEYLSSHASKMKFATLSVAAFAGLAAATPVATSPVDKRGVLAELCIAACLVSSCGIAPPICAACLVTCLGTGDAGEEVDIGTALQHIADGEVTV</sequence>
<evidence type="ECO:0000313" key="1">
    <source>
        <dbReference type="EMBL" id="CAI4212082.1"/>
    </source>
</evidence>
<comment type="caution">
    <text evidence="1">The sequence shown here is derived from an EMBL/GenBank/DDBJ whole genome shotgun (WGS) entry which is preliminary data.</text>
</comment>
<keyword evidence="2" id="KW-1185">Reference proteome</keyword>
<proteinExistence type="predicted"/>